<protein>
    <submittedName>
        <fullName evidence="1">Multidrug efflux protein NorA</fullName>
    </submittedName>
</protein>
<dbReference type="EMBL" id="AOKG01000356">
    <property type="protein sequence ID" value="EPN61595.1"/>
    <property type="molecule type" value="Genomic_DNA"/>
</dbReference>
<dbReference type="Proteomes" id="UP000015729">
    <property type="component" value="Unassembled WGS sequence"/>
</dbReference>
<gene>
    <name evidence="1" type="ORF">A244_05464</name>
</gene>
<evidence type="ECO:0000313" key="1">
    <source>
        <dbReference type="EMBL" id="EPN61595.1"/>
    </source>
</evidence>
<dbReference type="PATRIC" id="fig|1194404.4.peg.1141"/>
<sequence length="33" mass="3528">MGLFCSAVALTYAFEWKTARLLRKEAVGAAVPG</sequence>
<reference evidence="1 2" key="1">
    <citation type="journal article" date="2013" name="PLoS Pathog.">
        <title>Genomic analysis of the Kiwifruit pathogen Pseudomonas syringae pv. actinidiae provides insight into the origins of an emergent plant disease.</title>
        <authorList>
            <person name="McCann H.C."/>
            <person name="Rikkerink E.H."/>
            <person name="Bertels F."/>
            <person name="Fiers M."/>
            <person name="Lu A."/>
            <person name="Rees-George J."/>
            <person name="Andersen M.T."/>
            <person name="Gleave A.P."/>
            <person name="Haubold B."/>
            <person name="Wohlers M.W."/>
            <person name="Guttman D.S."/>
            <person name="Wang P.W."/>
            <person name="Straub C."/>
            <person name="Vanneste J.L."/>
            <person name="Rainey P.B."/>
            <person name="Templeton M.D."/>
        </authorList>
    </citation>
    <scope>NUCLEOTIDE SEQUENCE [LARGE SCALE GENOMIC DNA]</scope>
    <source>
        <strain evidence="1 2">ICMP 18807</strain>
    </source>
</reference>
<accession>S6V016</accession>
<name>S6V016_PSESF</name>
<dbReference type="AlphaFoldDB" id="S6V016"/>
<evidence type="ECO:0000313" key="2">
    <source>
        <dbReference type="Proteomes" id="UP000015729"/>
    </source>
</evidence>
<organism evidence="1 2">
    <name type="scientific">Pseudomonas syringae pv. actinidiae ICMP 18807</name>
    <dbReference type="NCBI Taxonomy" id="1194404"/>
    <lineage>
        <taxon>Bacteria</taxon>
        <taxon>Pseudomonadati</taxon>
        <taxon>Pseudomonadota</taxon>
        <taxon>Gammaproteobacteria</taxon>
        <taxon>Pseudomonadales</taxon>
        <taxon>Pseudomonadaceae</taxon>
        <taxon>Pseudomonas</taxon>
        <taxon>Pseudomonas syringae</taxon>
    </lineage>
</organism>
<comment type="caution">
    <text evidence="1">The sequence shown here is derived from an EMBL/GenBank/DDBJ whole genome shotgun (WGS) entry which is preliminary data.</text>
</comment>
<proteinExistence type="predicted"/>